<dbReference type="SMART" id="SM00292">
    <property type="entry name" value="BRCT"/>
    <property type="match status" value="1"/>
</dbReference>
<dbReference type="STRING" id="576137.A0A1L7XQ12"/>
<dbReference type="SUPFAM" id="SSF52113">
    <property type="entry name" value="BRCT domain"/>
    <property type="match status" value="1"/>
</dbReference>
<dbReference type="PROSITE" id="PS50172">
    <property type="entry name" value="BRCT"/>
    <property type="match status" value="1"/>
</dbReference>
<organism evidence="2 3">
    <name type="scientific">Phialocephala subalpina</name>
    <dbReference type="NCBI Taxonomy" id="576137"/>
    <lineage>
        <taxon>Eukaryota</taxon>
        <taxon>Fungi</taxon>
        <taxon>Dikarya</taxon>
        <taxon>Ascomycota</taxon>
        <taxon>Pezizomycotina</taxon>
        <taxon>Leotiomycetes</taxon>
        <taxon>Helotiales</taxon>
        <taxon>Mollisiaceae</taxon>
        <taxon>Phialocephala</taxon>
        <taxon>Phialocephala fortinii species complex</taxon>
    </lineage>
</organism>
<dbReference type="OrthoDB" id="446168at2759"/>
<feature type="domain" description="BRCT" evidence="1">
    <location>
        <begin position="26"/>
        <end position="106"/>
    </location>
</feature>
<evidence type="ECO:0000259" key="1">
    <source>
        <dbReference type="PROSITE" id="PS50172"/>
    </source>
</evidence>
<dbReference type="InterPro" id="IPR001357">
    <property type="entry name" value="BRCT_dom"/>
</dbReference>
<keyword evidence="3" id="KW-1185">Reference proteome</keyword>
<dbReference type="EMBL" id="FJOG01000042">
    <property type="protein sequence ID" value="CZR67142.1"/>
    <property type="molecule type" value="Genomic_DNA"/>
</dbReference>
<accession>A0A1L7XQ12</accession>
<evidence type="ECO:0000313" key="3">
    <source>
        <dbReference type="Proteomes" id="UP000184330"/>
    </source>
</evidence>
<proteinExistence type="predicted"/>
<dbReference type="InterPro" id="IPR036420">
    <property type="entry name" value="BRCT_dom_sf"/>
</dbReference>
<evidence type="ECO:0000313" key="2">
    <source>
        <dbReference type="EMBL" id="CZR67142.1"/>
    </source>
</evidence>
<protein>
    <recommendedName>
        <fullName evidence="1">BRCT domain-containing protein</fullName>
    </recommendedName>
</protein>
<dbReference type="Pfam" id="PF00533">
    <property type="entry name" value="BRCT"/>
    <property type="match status" value="1"/>
</dbReference>
<gene>
    <name evidence="2" type="ORF">PAC_17041</name>
</gene>
<reference evidence="2 3" key="1">
    <citation type="submission" date="2016-03" db="EMBL/GenBank/DDBJ databases">
        <authorList>
            <person name="Ploux O."/>
        </authorList>
    </citation>
    <scope>NUCLEOTIDE SEQUENCE [LARGE SCALE GENOMIC DNA]</scope>
    <source>
        <strain evidence="2 3">UAMH 11012</strain>
    </source>
</reference>
<dbReference type="Gene3D" id="3.40.50.10190">
    <property type="entry name" value="BRCT domain"/>
    <property type="match status" value="1"/>
</dbReference>
<dbReference type="AlphaFoldDB" id="A0A1L7XQ12"/>
<sequence length="135" mass="14837">MQRKGIGKSTLKSEAVKENVKELPNGEGSALNGQTLLVNGTLPKLGRKNLVRLIENYGGELLKELRKTTSLIVGDDLGSKKQEEIAKWSLKTVDKDGFINILEEGSGIKRGAVLEEADNIEEEEHPVKVTKKQKT</sequence>
<dbReference type="Proteomes" id="UP000184330">
    <property type="component" value="Unassembled WGS sequence"/>
</dbReference>
<name>A0A1L7XQ12_9HELO</name>